<dbReference type="EMBL" id="JABSTU010000010">
    <property type="protein sequence ID" value="KAH8020048.1"/>
    <property type="molecule type" value="Genomic_DNA"/>
</dbReference>
<comment type="caution">
    <text evidence="1">The sequence shown here is derived from an EMBL/GenBank/DDBJ whole genome shotgun (WGS) entry which is preliminary data.</text>
</comment>
<accession>A0A9J6DD96</accession>
<protein>
    <submittedName>
        <fullName evidence="1">Uncharacterized protein</fullName>
    </submittedName>
</protein>
<reference evidence="1" key="1">
    <citation type="journal article" date="2020" name="Cell">
        <title>Large-Scale Comparative Analyses of Tick Genomes Elucidate Their Genetic Diversity and Vector Capacities.</title>
        <authorList>
            <consortium name="Tick Genome and Microbiome Consortium (TIGMIC)"/>
            <person name="Jia N."/>
            <person name="Wang J."/>
            <person name="Shi W."/>
            <person name="Du L."/>
            <person name="Sun Y."/>
            <person name="Zhan W."/>
            <person name="Jiang J.F."/>
            <person name="Wang Q."/>
            <person name="Zhang B."/>
            <person name="Ji P."/>
            <person name="Bell-Sakyi L."/>
            <person name="Cui X.M."/>
            <person name="Yuan T.T."/>
            <person name="Jiang B.G."/>
            <person name="Yang W.F."/>
            <person name="Lam T.T."/>
            <person name="Chang Q.C."/>
            <person name="Ding S.J."/>
            <person name="Wang X.J."/>
            <person name="Zhu J.G."/>
            <person name="Ruan X.D."/>
            <person name="Zhao L."/>
            <person name="Wei J.T."/>
            <person name="Ye R.Z."/>
            <person name="Que T.C."/>
            <person name="Du C.H."/>
            <person name="Zhou Y.H."/>
            <person name="Cheng J.X."/>
            <person name="Dai P.F."/>
            <person name="Guo W.B."/>
            <person name="Han X.H."/>
            <person name="Huang E.J."/>
            <person name="Li L.F."/>
            <person name="Wei W."/>
            <person name="Gao Y.C."/>
            <person name="Liu J.Z."/>
            <person name="Shao H.Z."/>
            <person name="Wang X."/>
            <person name="Wang C.C."/>
            <person name="Yang T.C."/>
            <person name="Huo Q.B."/>
            <person name="Li W."/>
            <person name="Chen H.Y."/>
            <person name="Chen S.E."/>
            <person name="Zhou L.G."/>
            <person name="Ni X.B."/>
            <person name="Tian J.H."/>
            <person name="Sheng Y."/>
            <person name="Liu T."/>
            <person name="Pan Y.S."/>
            <person name="Xia L.Y."/>
            <person name="Li J."/>
            <person name="Zhao F."/>
            <person name="Cao W.C."/>
        </authorList>
    </citation>
    <scope>NUCLEOTIDE SEQUENCE</scope>
    <source>
        <strain evidence="1">Rmic-2018</strain>
    </source>
</reference>
<proteinExistence type="predicted"/>
<evidence type="ECO:0000313" key="1">
    <source>
        <dbReference type="EMBL" id="KAH8020048.1"/>
    </source>
</evidence>
<keyword evidence="2" id="KW-1185">Reference proteome</keyword>
<dbReference type="AlphaFoldDB" id="A0A9J6DD96"/>
<reference evidence="1" key="2">
    <citation type="submission" date="2021-09" db="EMBL/GenBank/DDBJ databases">
        <authorList>
            <person name="Jia N."/>
            <person name="Wang J."/>
            <person name="Shi W."/>
            <person name="Du L."/>
            <person name="Sun Y."/>
            <person name="Zhan W."/>
            <person name="Jiang J."/>
            <person name="Wang Q."/>
            <person name="Zhang B."/>
            <person name="Ji P."/>
            <person name="Sakyi L.B."/>
            <person name="Cui X."/>
            <person name="Yuan T."/>
            <person name="Jiang B."/>
            <person name="Yang W."/>
            <person name="Lam T.T.-Y."/>
            <person name="Chang Q."/>
            <person name="Ding S."/>
            <person name="Wang X."/>
            <person name="Zhu J."/>
            <person name="Ruan X."/>
            <person name="Zhao L."/>
            <person name="Wei J."/>
            <person name="Que T."/>
            <person name="Du C."/>
            <person name="Cheng J."/>
            <person name="Dai P."/>
            <person name="Han X."/>
            <person name="Huang E."/>
            <person name="Gao Y."/>
            <person name="Liu J."/>
            <person name="Shao H."/>
            <person name="Ye R."/>
            <person name="Li L."/>
            <person name="Wei W."/>
            <person name="Wang X."/>
            <person name="Wang C."/>
            <person name="Huo Q."/>
            <person name="Li W."/>
            <person name="Guo W."/>
            <person name="Chen H."/>
            <person name="Chen S."/>
            <person name="Zhou L."/>
            <person name="Zhou L."/>
            <person name="Ni X."/>
            <person name="Tian J."/>
            <person name="Zhou Y."/>
            <person name="Sheng Y."/>
            <person name="Liu T."/>
            <person name="Pan Y."/>
            <person name="Xia L."/>
            <person name="Li J."/>
            <person name="Zhao F."/>
            <person name="Cao W."/>
        </authorList>
    </citation>
    <scope>NUCLEOTIDE SEQUENCE</scope>
    <source>
        <strain evidence="1">Rmic-2018</strain>
        <tissue evidence="1">Larvae</tissue>
    </source>
</reference>
<sequence length="215" mass="23600">MDATSFATKSRPPFLPTCCSNLGALPPLEDFQSFVAEHRRYEGARKTDEAVVTSTADAAVTCHRPDGLNTWRTWWRGPQWVSSTGTEHATPENVANTQVAVARRRRHVATLNTWRLSDGAAVNSEGLDAFTTYISEKTATKKTPELQKVTSSDTMRTRNHEVAPAGDVGIKEETPKPKTWRLELEFQAVGPVDACEVNVALAVHATGNLKNKEAL</sequence>
<dbReference type="Proteomes" id="UP000821866">
    <property type="component" value="Chromosome 8"/>
</dbReference>
<gene>
    <name evidence="1" type="ORF">HPB51_023931</name>
</gene>
<evidence type="ECO:0000313" key="2">
    <source>
        <dbReference type="Proteomes" id="UP000821866"/>
    </source>
</evidence>
<name>A0A9J6DD96_RHIMP</name>
<organism evidence="1 2">
    <name type="scientific">Rhipicephalus microplus</name>
    <name type="common">Cattle tick</name>
    <name type="synonym">Boophilus microplus</name>
    <dbReference type="NCBI Taxonomy" id="6941"/>
    <lineage>
        <taxon>Eukaryota</taxon>
        <taxon>Metazoa</taxon>
        <taxon>Ecdysozoa</taxon>
        <taxon>Arthropoda</taxon>
        <taxon>Chelicerata</taxon>
        <taxon>Arachnida</taxon>
        <taxon>Acari</taxon>
        <taxon>Parasitiformes</taxon>
        <taxon>Ixodida</taxon>
        <taxon>Ixodoidea</taxon>
        <taxon>Ixodidae</taxon>
        <taxon>Rhipicephalinae</taxon>
        <taxon>Rhipicephalus</taxon>
        <taxon>Boophilus</taxon>
    </lineage>
</organism>